<proteinExistence type="predicted"/>
<organism evidence="1 2">
    <name type="scientific">Plasmodiophora brassicae</name>
    <name type="common">Clubroot disease agent</name>
    <dbReference type="NCBI Taxonomy" id="37360"/>
    <lineage>
        <taxon>Eukaryota</taxon>
        <taxon>Sar</taxon>
        <taxon>Rhizaria</taxon>
        <taxon>Endomyxa</taxon>
        <taxon>Phytomyxea</taxon>
        <taxon>Plasmodiophorida</taxon>
        <taxon>Plasmodiophoridae</taxon>
        <taxon>Plasmodiophora</taxon>
    </lineage>
</organism>
<name>A0A0G4IH93_PLABS</name>
<sequence>MNILYYRAVGGVTTPRYCLFIEFRHSDFRVRPMVRHVADCAAASSSSGSPHVIKVERLSWLRQPVVSQSAALDRHVGLLQLPEPALCHPAGHLHVRLPARSLARPARRAQERVPRSVLEVRAYRRKAQPSYQHIMHCNGIQHHILGIINDQSANPSQGAMQAL</sequence>
<gene>
    <name evidence="1" type="ORF">PBRA_000346</name>
</gene>
<reference evidence="1 2" key="1">
    <citation type="submission" date="2015-02" db="EMBL/GenBank/DDBJ databases">
        <authorList>
            <person name="Chooi Y.-H."/>
        </authorList>
    </citation>
    <scope>NUCLEOTIDE SEQUENCE [LARGE SCALE GENOMIC DNA]</scope>
    <source>
        <strain evidence="1">E3</strain>
    </source>
</reference>
<evidence type="ECO:0000313" key="2">
    <source>
        <dbReference type="Proteomes" id="UP000039324"/>
    </source>
</evidence>
<dbReference type="AlphaFoldDB" id="A0A0G4IH93"/>
<accession>A0A0G4IH93</accession>
<keyword evidence="2" id="KW-1185">Reference proteome</keyword>
<dbReference type="Proteomes" id="UP000039324">
    <property type="component" value="Unassembled WGS sequence"/>
</dbReference>
<dbReference type="EMBL" id="CDSF01000001">
    <property type="protein sequence ID" value="CEO94561.1"/>
    <property type="molecule type" value="Genomic_DNA"/>
</dbReference>
<evidence type="ECO:0000313" key="1">
    <source>
        <dbReference type="EMBL" id="CEO94561.1"/>
    </source>
</evidence>
<protein>
    <submittedName>
        <fullName evidence="1">Uncharacterized protein</fullName>
    </submittedName>
</protein>